<dbReference type="InterPro" id="IPR043519">
    <property type="entry name" value="NT_sf"/>
</dbReference>
<comment type="caution">
    <text evidence="1">The sequence shown here is derived from an EMBL/GenBank/DDBJ whole genome shotgun (WGS) entry which is preliminary data.</text>
</comment>
<evidence type="ECO:0000313" key="2">
    <source>
        <dbReference type="Proteomes" id="UP001515943"/>
    </source>
</evidence>
<dbReference type="Pfam" id="PF04229">
    <property type="entry name" value="GrpB"/>
    <property type="match status" value="1"/>
</dbReference>
<dbReference type="Proteomes" id="UP001515943">
    <property type="component" value="Unassembled WGS sequence"/>
</dbReference>
<sequence length="110" mass="12599">MGFVRHNNGMTDRLLYVRARDGIRTHILHVVTVESWPTRNQRTLRDYLRSHPAEAARSAQPPQWMGLPYASVVDTITAAAIGFPFSQRGSRCPDDGPWPQRSLCWWPSRV</sequence>
<dbReference type="Gene3D" id="3.30.460.10">
    <property type="entry name" value="Beta Polymerase, domain 2"/>
    <property type="match status" value="1"/>
</dbReference>
<dbReference type="EMBL" id="VSRL01000031">
    <property type="protein sequence ID" value="NKE57380.1"/>
    <property type="molecule type" value="Genomic_DNA"/>
</dbReference>
<name>A0ABX1FF18_9PSEU</name>
<proteinExistence type="predicted"/>
<organism evidence="1 2">
    <name type="scientific">Lentzea indica</name>
    <dbReference type="NCBI Taxonomy" id="2604800"/>
    <lineage>
        <taxon>Bacteria</taxon>
        <taxon>Bacillati</taxon>
        <taxon>Actinomycetota</taxon>
        <taxon>Actinomycetes</taxon>
        <taxon>Pseudonocardiales</taxon>
        <taxon>Pseudonocardiaceae</taxon>
        <taxon>Lentzea</taxon>
    </lineage>
</organism>
<protein>
    <submittedName>
        <fullName evidence="1">GrpB family protein</fullName>
    </submittedName>
</protein>
<gene>
    <name evidence="1" type="ORF">FXN61_11245</name>
</gene>
<evidence type="ECO:0000313" key="1">
    <source>
        <dbReference type="EMBL" id="NKE57380.1"/>
    </source>
</evidence>
<accession>A0ABX1FF18</accession>
<dbReference type="SUPFAM" id="SSF81301">
    <property type="entry name" value="Nucleotidyltransferase"/>
    <property type="match status" value="1"/>
</dbReference>
<dbReference type="InterPro" id="IPR007344">
    <property type="entry name" value="GrpB/CoaE"/>
</dbReference>
<keyword evidence="2" id="KW-1185">Reference proteome</keyword>
<reference evidence="1 2" key="1">
    <citation type="submission" date="2019-08" db="EMBL/GenBank/DDBJ databases">
        <title>Lentzea from Indian Himalayas.</title>
        <authorList>
            <person name="Mandal S."/>
            <person name="Mallick Gupta A."/>
            <person name="Maiti P.K."/>
            <person name="Sarkar J."/>
            <person name="Mandal S."/>
        </authorList>
    </citation>
    <scope>NUCLEOTIDE SEQUENCE [LARGE SCALE GENOMIC DNA]</scope>
    <source>
        <strain evidence="1 2">PSKA42</strain>
    </source>
</reference>